<dbReference type="InterPro" id="IPR007387">
    <property type="entry name" value="TRAP_DctQ"/>
</dbReference>
<comment type="similarity">
    <text evidence="8">Belongs to the TRAP transporter small permease family.</text>
</comment>
<evidence type="ECO:0000256" key="7">
    <source>
        <dbReference type="ARBA" id="ARBA00023136"/>
    </source>
</evidence>
<keyword evidence="6 9" id="KW-1133">Transmembrane helix</keyword>
<evidence type="ECO:0000256" key="8">
    <source>
        <dbReference type="ARBA" id="ARBA00038436"/>
    </source>
</evidence>
<keyword evidence="4" id="KW-0997">Cell inner membrane</keyword>
<evidence type="ECO:0000256" key="2">
    <source>
        <dbReference type="ARBA" id="ARBA00022448"/>
    </source>
</evidence>
<accession>A0ABS2NIQ7</accession>
<dbReference type="EMBL" id="JAFBDZ010000005">
    <property type="protein sequence ID" value="MBM7587737.1"/>
    <property type="molecule type" value="Genomic_DNA"/>
</dbReference>
<evidence type="ECO:0000256" key="1">
    <source>
        <dbReference type="ARBA" id="ARBA00004429"/>
    </source>
</evidence>
<organism evidence="11 12">
    <name type="scientific">Rossellomorea pakistanensis</name>
    <dbReference type="NCBI Taxonomy" id="992288"/>
    <lineage>
        <taxon>Bacteria</taxon>
        <taxon>Bacillati</taxon>
        <taxon>Bacillota</taxon>
        <taxon>Bacilli</taxon>
        <taxon>Bacillales</taxon>
        <taxon>Bacillaceae</taxon>
        <taxon>Rossellomorea</taxon>
    </lineage>
</organism>
<gene>
    <name evidence="11" type="ORF">JOC86_004311</name>
</gene>
<evidence type="ECO:0000256" key="9">
    <source>
        <dbReference type="SAM" id="Phobius"/>
    </source>
</evidence>
<evidence type="ECO:0000256" key="6">
    <source>
        <dbReference type="ARBA" id="ARBA00022989"/>
    </source>
</evidence>
<keyword evidence="3" id="KW-1003">Cell membrane</keyword>
<feature type="transmembrane region" description="Helical" evidence="9">
    <location>
        <begin position="14"/>
        <end position="35"/>
    </location>
</feature>
<feature type="transmembrane region" description="Helical" evidence="9">
    <location>
        <begin position="86"/>
        <end position="107"/>
    </location>
</feature>
<protein>
    <submittedName>
        <fullName evidence="11">TRAP-type C4-dicarboxylate transport system permease small subunit</fullName>
    </submittedName>
</protein>
<evidence type="ECO:0000313" key="11">
    <source>
        <dbReference type="EMBL" id="MBM7587737.1"/>
    </source>
</evidence>
<dbReference type="PANTHER" id="PTHR35011:SF2">
    <property type="entry name" value="2,3-DIKETO-L-GULONATE TRAP TRANSPORTER SMALL PERMEASE PROTEIN YIAM"/>
    <property type="match status" value="1"/>
</dbReference>
<keyword evidence="2" id="KW-0813">Transport</keyword>
<proteinExistence type="inferred from homology"/>
<evidence type="ECO:0000313" key="12">
    <source>
        <dbReference type="Proteomes" id="UP001646157"/>
    </source>
</evidence>
<keyword evidence="7 9" id="KW-0472">Membrane</keyword>
<dbReference type="RefSeq" id="WP_205174899.1">
    <property type="nucleotide sequence ID" value="NZ_JAFBDZ010000005.1"/>
</dbReference>
<evidence type="ECO:0000259" key="10">
    <source>
        <dbReference type="Pfam" id="PF04290"/>
    </source>
</evidence>
<feature type="domain" description="Tripartite ATP-independent periplasmic transporters DctQ component" evidence="10">
    <location>
        <begin position="23"/>
        <end position="152"/>
    </location>
</feature>
<evidence type="ECO:0000256" key="5">
    <source>
        <dbReference type="ARBA" id="ARBA00022692"/>
    </source>
</evidence>
<keyword evidence="12" id="KW-1185">Reference proteome</keyword>
<dbReference type="PANTHER" id="PTHR35011">
    <property type="entry name" value="2,3-DIKETO-L-GULONATE TRAP TRANSPORTER SMALL PERMEASE PROTEIN YIAM"/>
    <property type="match status" value="1"/>
</dbReference>
<evidence type="ECO:0000256" key="3">
    <source>
        <dbReference type="ARBA" id="ARBA00022475"/>
    </source>
</evidence>
<reference evidence="11 12" key="1">
    <citation type="submission" date="2021-01" db="EMBL/GenBank/DDBJ databases">
        <title>Genomic Encyclopedia of Type Strains, Phase IV (KMG-IV): sequencing the most valuable type-strain genomes for metagenomic binning, comparative biology and taxonomic classification.</title>
        <authorList>
            <person name="Goeker M."/>
        </authorList>
    </citation>
    <scope>NUCLEOTIDE SEQUENCE [LARGE SCALE GENOMIC DNA]</scope>
    <source>
        <strain evidence="11 12">DSM 24834</strain>
    </source>
</reference>
<feature type="transmembrane region" description="Helical" evidence="9">
    <location>
        <begin position="127"/>
        <end position="146"/>
    </location>
</feature>
<sequence length="173" mass="19708">MKVIKFFDEKFEEAFLVLTLILMVALIFMQVVGRYALGNAPSWTEELARYIHIWQVWIGASFAVKKQEHIKIAAFVNLFSGTAKKVIDLLAVVIWCILAMFLAFYGTELVLVSFQNGQLSPAIQVPMWIPFLAIPLGSLGMVIRLIQRIVFIIRTPYQSRKTTLVNEVKEEVS</sequence>
<evidence type="ECO:0000256" key="4">
    <source>
        <dbReference type="ARBA" id="ARBA00022519"/>
    </source>
</evidence>
<dbReference type="Proteomes" id="UP001646157">
    <property type="component" value="Unassembled WGS sequence"/>
</dbReference>
<dbReference type="Pfam" id="PF04290">
    <property type="entry name" value="DctQ"/>
    <property type="match status" value="1"/>
</dbReference>
<keyword evidence="5 9" id="KW-0812">Transmembrane</keyword>
<dbReference type="InterPro" id="IPR055348">
    <property type="entry name" value="DctQ"/>
</dbReference>
<comment type="subcellular location">
    <subcellularLocation>
        <location evidence="1">Cell inner membrane</location>
        <topology evidence="1">Multi-pass membrane protein</topology>
    </subcellularLocation>
</comment>
<comment type="caution">
    <text evidence="11">The sequence shown here is derived from an EMBL/GenBank/DDBJ whole genome shotgun (WGS) entry which is preliminary data.</text>
</comment>
<name>A0ABS2NIQ7_9BACI</name>